<sequence length="84" mass="9564">MGEHVAAGDLTAKTQGMWSNFFLSLHQCNMSVSLKVFWEWVLSAKPNLGWERPPFFVLSKLQQIEPVAGQLTALVYAIREIWLT</sequence>
<organism evidence="1 2">
    <name type="scientific">Papaver atlanticum</name>
    <dbReference type="NCBI Taxonomy" id="357466"/>
    <lineage>
        <taxon>Eukaryota</taxon>
        <taxon>Viridiplantae</taxon>
        <taxon>Streptophyta</taxon>
        <taxon>Embryophyta</taxon>
        <taxon>Tracheophyta</taxon>
        <taxon>Spermatophyta</taxon>
        <taxon>Magnoliopsida</taxon>
        <taxon>Ranunculales</taxon>
        <taxon>Papaveraceae</taxon>
        <taxon>Papaveroideae</taxon>
        <taxon>Papaver</taxon>
    </lineage>
</organism>
<dbReference type="AlphaFoldDB" id="A0AAD4XN92"/>
<evidence type="ECO:0000313" key="2">
    <source>
        <dbReference type="Proteomes" id="UP001202328"/>
    </source>
</evidence>
<comment type="caution">
    <text evidence="1">The sequence shown here is derived from an EMBL/GenBank/DDBJ whole genome shotgun (WGS) entry which is preliminary data.</text>
</comment>
<reference evidence="1" key="1">
    <citation type="submission" date="2022-04" db="EMBL/GenBank/DDBJ databases">
        <title>A functionally conserved STORR gene fusion in Papaver species that diverged 16.8 million years ago.</title>
        <authorList>
            <person name="Catania T."/>
        </authorList>
    </citation>
    <scope>NUCLEOTIDE SEQUENCE</scope>
    <source>
        <strain evidence="1">S-188037</strain>
    </source>
</reference>
<dbReference type="Proteomes" id="UP001202328">
    <property type="component" value="Unassembled WGS sequence"/>
</dbReference>
<name>A0AAD4XN92_9MAGN</name>
<feature type="non-terminal residue" evidence="1">
    <location>
        <position position="1"/>
    </location>
</feature>
<protein>
    <submittedName>
        <fullName evidence="1">Uncharacterized protein</fullName>
    </submittedName>
</protein>
<evidence type="ECO:0000313" key="1">
    <source>
        <dbReference type="EMBL" id="KAI3926081.1"/>
    </source>
</evidence>
<accession>A0AAD4XN92</accession>
<dbReference type="EMBL" id="JAJJMB010008071">
    <property type="protein sequence ID" value="KAI3926081.1"/>
    <property type="molecule type" value="Genomic_DNA"/>
</dbReference>
<proteinExistence type="predicted"/>
<gene>
    <name evidence="1" type="ORF">MKW98_028217</name>
</gene>
<keyword evidence="2" id="KW-1185">Reference proteome</keyword>